<keyword evidence="2" id="KW-1185">Reference proteome</keyword>
<dbReference type="AlphaFoldDB" id="W1Q1V0"/>
<evidence type="ECO:0000313" key="1">
    <source>
        <dbReference type="EMBL" id="ESK64992.1"/>
    </source>
</evidence>
<dbReference type="HOGENOM" id="CLU_3131059_0_0_9"/>
<name>W1Q1V0_ABIDE</name>
<proteinExistence type="predicted"/>
<organism evidence="1 2">
    <name type="scientific">Abiotrophia defectiva ATCC 49176</name>
    <dbReference type="NCBI Taxonomy" id="592010"/>
    <lineage>
        <taxon>Bacteria</taxon>
        <taxon>Bacillati</taxon>
        <taxon>Bacillota</taxon>
        <taxon>Bacilli</taxon>
        <taxon>Lactobacillales</taxon>
        <taxon>Aerococcaceae</taxon>
        <taxon>Abiotrophia</taxon>
    </lineage>
</organism>
<comment type="caution">
    <text evidence="1">The sequence shown here is derived from an EMBL/GenBank/DDBJ whole genome shotgun (WGS) entry which is preliminary data.</text>
</comment>
<dbReference type="Proteomes" id="UP000019050">
    <property type="component" value="Unassembled WGS sequence"/>
</dbReference>
<protein>
    <submittedName>
        <fullName evidence="1">Uncharacterized protein</fullName>
    </submittedName>
</protein>
<reference evidence="1" key="1">
    <citation type="submission" date="2013-06" db="EMBL/GenBank/DDBJ databases">
        <authorList>
            <person name="Weinstock G."/>
            <person name="Sodergren E."/>
            <person name="Clifton S."/>
            <person name="Fulton L."/>
            <person name="Fulton B."/>
            <person name="Courtney L."/>
            <person name="Fronick C."/>
            <person name="Harrison M."/>
            <person name="Strong C."/>
            <person name="Farmer C."/>
            <person name="Delahaunty K."/>
            <person name="Markovic C."/>
            <person name="Hall O."/>
            <person name="Minx P."/>
            <person name="Tomlinson C."/>
            <person name="Mitreva M."/>
            <person name="Nelson J."/>
            <person name="Hou S."/>
            <person name="Wollam A."/>
            <person name="Pepin K.H."/>
            <person name="Johnson M."/>
            <person name="Bhonagiri V."/>
            <person name="Nash W.E."/>
            <person name="Warren W."/>
            <person name="Chinwalla A."/>
            <person name="Mardis E.R."/>
            <person name="Wilson R.K."/>
        </authorList>
    </citation>
    <scope>NUCLEOTIDE SEQUENCE [LARGE SCALE GENOMIC DNA]</scope>
    <source>
        <strain evidence="1">ATCC 49176</strain>
    </source>
</reference>
<accession>W1Q1V0</accession>
<evidence type="ECO:0000313" key="2">
    <source>
        <dbReference type="Proteomes" id="UP000019050"/>
    </source>
</evidence>
<dbReference type="STRING" id="592010.GCWU000182_001724"/>
<dbReference type="EMBL" id="ACIN03000015">
    <property type="protein sequence ID" value="ESK64992.1"/>
    <property type="molecule type" value="Genomic_DNA"/>
</dbReference>
<gene>
    <name evidence="1" type="ORF">GCWU000182_001724</name>
</gene>
<sequence length="49" mass="5635">MNPQIRAAQDIQAAVDRLHQQESSIVNENANKDSQVYNTQRDLTARHRC</sequence>